<dbReference type="GO" id="GO:0009253">
    <property type="term" value="P:peptidoglycan catabolic process"/>
    <property type="evidence" value="ECO:0007669"/>
    <property type="project" value="TreeGrafter"/>
</dbReference>
<organism evidence="2">
    <name type="scientific">marine metagenome</name>
    <dbReference type="NCBI Taxonomy" id="408172"/>
    <lineage>
        <taxon>unclassified sequences</taxon>
        <taxon>metagenomes</taxon>
        <taxon>ecological metagenomes</taxon>
    </lineage>
</organism>
<dbReference type="FunFam" id="1.10.8.350:FF:000001">
    <property type="entry name" value="Lytic murein transglycosylase B"/>
    <property type="match status" value="1"/>
</dbReference>
<sequence length="328" mass="37541">MTIRILFLLVLLTSILKTAHAFDTSRQEIKQFINNMVTQHGFEKNKIESIISSAISQESILQAISRPAEKTLTWQKYRNIFLKPERIKEGVKFWKQHHDTLLKISDKTGVNAEIIIGIIGVETYFGRITGNYSVLNALCTLAFDYPRRSPFFTKELEHFLLLSREEGMNPQQATGSYAGAMGKPQFMPSSFRAYAVDANGDGKIDIWNDWQDVIGSIANYLVQRDWQRGNEIITKAEFKDSSKKITPENSLKANDNVRSLKEKGIIFDTHMSKDHPSQLLFFDGEADEYWVGFHNFFVITTYNRSIMYALAVYQLGQEITSEINLVSN</sequence>
<dbReference type="Pfam" id="PF13406">
    <property type="entry name" value="SLT_2"/>
    <property type="match status" value="1"/>
</dbReference>
<dbReference type="NCBIfam" id="TIGR02282">
    <property type="entry name" value="MltB"/>
    <property type="match status" value="1"/>
</dbReference>
<dbReference type="InterPro" id="IPR043426">
    <property type="entry name" value="MltB-like"/>
</dbReference>
<dbReference type="Gene3D" id="1.10.8.350">
    <property type="entry name" value="Bacterial muramidase"/>
    <property type="match status" value="1"/>
</dbReference>
<dbReference type="GO" id="GO:0008933">
    <property type="term" value="F:peptidoglycan lytic transglycosylase activity"/>
    <property type="evidence" value="ECO:0007669"/>
    <property type="project" value="TreeGrafter"/>
</dbReference>
<reference evidence="2" key="1">
    <citation type="submission" date="2018-05" db="EMBL/GenBank/DDBJ databases">
        <authorList>
            <person name="Lanie J.A."/>
            <person name="Ng W.-L."/>
            <person name="Kazmierczak K.M."/>
            <person name="Andrzejewski T.M."/>
            <person name="Davidsen T.M."/>
            <person name="Wayne K.J."/>
            <person name="Tettelin H."/>
            <person name="Glass J.I."/>
            <person name="Rusch D."/>
            <person name="Podicherti R."/>
            <person name="Tsui H.-C.T."/>
            <person name="Winkler M.E."/>
        </authorList>
    </citation>
    <scope>NUCLEOTIDE SEQUENCE</scope>
</reference>
<evidence type="ECO:0000313" key="2">
    <source>
        <dbReference type="EMBL" id="SUZ62960.1"/>
    </source>
</evidence>
<dbReference type="PANTHER" id="PTHR30163:SF9">
    <property type="entry name" value="MEMBRANE-BOUND LYTIC MUREIN TRANSGLYCOSYLASE B"/>
    <property type="match status" value="1"/>
</dbReference>
<dbReference type="InterPro" id="IPR011757">
    <property type="entry name" value="Lytic_transglycosylase_MltB"/>
</dbReference>
<dbReference type="AlphaFoldDB" id="A0A381P7T7"/>
<accession>A0A381P7T7</accession>
<proteinExistence type="predicted"/>
<dbReference type="PANTHER" id="PTHR30163">
    <property type="entry name" value="MEMBRANE-BOUND LYTIC MUREIN TRANSGLYCOSYLASE B"/>
    <property type="match status" value="1"/>
</dbReference>
<dbReference type="EMBL" id="UINC01000899">
    <property type="protein sequence ID" value="SUZ62960.1"/>
    <property type="molecule type" value="Genomic_DNA"/>
</dbReference>
<protein>
    <recommendedName>
        <fullName evidence="1">Transglycosylase SLT domain-containing protein</fullName>
    </recommendedName>
</protein>
<feature type="domain" description="Transglycosylase SLT" evidence="1">
    <location>
        <begin position="26"/>
        <end position="317"/>
    </location>
</feature>
<dbReference type="CDD" id="cd13399">
    <property type="entry name" value="Slt35-like"/>
    <property type="match status" value="1"/>
</dbReference>
<dbReference type="SUPFAM" id="SSF53955">
    <property type="entry name" value="Lysozyme-like"/>
    <property type="match status" value="1"/>
</dbReference>
<dbReference type="Gene3D" id="1.10.530.10">
    <property type="match status" value="1"/>
</dbReference>
<name>A0A381P7T7_9ZZZZ</name>
<dbReference type="InterPro" id="IPR031304">
    <property type="entry name" value="SLT_2"/>
</dbReference>
<dbReference type="InterPro" id="IPR023346">
    <property type="entry name" value="Lysozyme-like_dom_sf"/>
</dbReference>
<evidence type="ECO:0000259" key="1">
    <source>
        <dbReference type="Pfam" id="PF13406"/>
    </source>
</evidence>
<gene>
    <name evidence="2" type="ORF">METZ01_LOCUS15814</name>
</gene>